<sequence length="88" mass="9662">MVCRKATIAQYSNEALHHWRKALESAGTGVGRGHMGKRMTTAMFRALQRAPESHWQVDNKITLTGSPRRGVSGCVRLENESHASLACG</sequence>
<protein>
    <submittedName>
        <fullName evidence="1">Uncharacterized protein</fullName>
    </submittedName>
</protein>
<dbReference type="AlphaFoldDB" id="A0A5B7EMY6"/>
<dbReference type="Proteomes" id="UP000324222">
    <property type="component" value="Unassembled WGS sequence"/>
</dbReference>
<name>A0A5B7EMY6_PORTR</name>
<evidence type="ECO:0000313" key="1">
    <source>
        <dbReference type="EMBL" id="MPC35871.1"/>
    </source>
</evidence>
<proteinExistence type="predicted"/>
<accession>A0A5B7EMY6</accession>
<reference evidence="1 2" key="1">
    <citation type="submission" date="2019-05" db="EMBL/GenBank/DDBJ databases">
        <title>Another draft genome of Portunus trituberculatus and its Hox gene families provides insights of decapod evolution.</title>
        <authorList>
            <person name="Jeong J.-H."/>
            <person name="Song I."/>
            <person name="Kim S."/>
            <person name="Choi T."/>
            <person name="Kim D."/>
            <person name="Ryu S."/>
            <person name="Kim W."/>
        </authorList>
    </citation>
    <scope>NUCLEOTIDE SEQUENCE [LARGE SCALE GENOMIC DNA]</scope>
    <source>
        <tissue evidence="1">Muscle</tissue>
    </source>
</reference>
<dbReference type="EMBL" id="VSRR010003368">
    <property type="protein sequence ID" value="MPC35871.1"/>
    <property type="molecule type" value="Genomic_DNA"/>
</dbReference>
<organism evidence="1 2">
    <name type="scientific">Portunus trituberculatus</name>
    <name type="common">Swimming crab</name>
    <name type="synonym">Neptunus trituberculatus</name>
    <dbReference type="NCBI Taxonomy" id="210409"/>
    <lineage>
        <taxon>Eukaryota</taxon>
        <taxon>Metazoa</taxon>
        <taxon>Ecdysozoa</taxon>
        <taxon>Arthropoda</taxon>
        <taxon>Crustacea</taxon>
        <taxon>Multicrustacea</taxon>
        <taxon>Malacostraca</taxon>
        <taxon>Eumalacostraca</taxon>
        <taxon>Eucarida</taxon>
        <taxon>Decapoda</taxon>
        <taxon>Pleocyemata</taxon>
        <taxon>Brachyura</taxon>
        <taxon>Eubrachyura</taxon>
        <taxon>Portunoidea</taxon>
        <taxon>Portunidae</taxon>
        <taxon>Portuninae</taxon>
        <taxon>Portunus</taxon>
    </lineage>
</organism>
<comment type="caution">
    <text evidence="1">The sequence shown here is derived from an EMBL/GenBank/DDBJ whole genome shotgun (WGS) entry which is preliminary data.</text>
</comment>
<evidence type="ECO:0000313" key="2">
    <source>
        <dbReference type="Proteomes" id="UP000324222"/>
    </source>
</evidence>
<keyword evidence="2" id="KW-1185">Reference proteome</keyword>
<gene>
    <name evidence="1" type="ORF">E2C01_029307</name>
</gene>